<dbReference type="CDD" id="cd00121">
    <property type="entry name" value="MATH"/>
    <property type="match status" value="1"/>
</dbReference>
<evidence type="ECO:0000313" key="4">
    <source>
        <dbReference type="RefSeq" id="XP_010486459.1"/>
    </source>
</evidence>
<evidence type="ECO:0000313" key="3">
    <source>
        <dbReference type="Proteomes" id="UP000694864"/>
    </source>
</evidence>
<name>A0ABM0XIF9_CAMSA</name>
<protein>
    <submittedName>
        <fullName evidence="4">MATH domain and coiled-coil domain-containing protein At2g42470-like</fullName>
    </submittedName>
</protein>
<reference evidence="3" key="1">
    <citation type="journal article" date="2014" name="Nat. Commun.">
        <title>The emerging biofuel crop Camelina sativa retains a highly undifferentiated hexaploid genome structure.</title>
        <authorList>
            <person name="Kagale S."/>
            <person name="Koh C."/>
            <person name="Nixon J."/>
            <person name="Bollina V."/>
            <person name="Clarke W.E."/>
            <person name="Tuteja R."/>
            <person name="Spillane C."/>
            <person name="Robinson S.J."/>
            <person name="Links M.G."/>
            <person name="Clarke C."/>
            <person name="Higgins E.E."/>
            <person name="Huebert T."/>
            <person name="Sharpe A.G."/>
            <person name="Parkin I.A."/>
        </authorList>
    </citation>
    <scope>NUCLEOTIDE SEQUENCE [LARGE SCALE GENOMIC DNA]</scope>
    <source>
        <strain evidence="3">cv. DH55</strain>
    </source>
</reference>
<dbReference type="InterPro" id="IPR050804">
    <property type="entry name" value="MCC"/>
</dbReference>
<dbReference type="Proteomes" id="UP000694864">
    <property type="component" value="Chromosome 19"/>
</dbReference>
<reference evidence="4" key="2">
    <citation type="submission" date="2025-08" db="UniProtKB">
        <authorList>
            <consortium name="RefSeq"/>
        </authorList>
    </citation>
    <scope>IDENTIFICATION</scope>
    <source>
        <tissue evidence="4">Leaf</tissue>
    </source>
</reference>
<dbReference type="PANTHER" id="PTHR46236">
    <property type="entry name" value="TRAF-LIKE SUPERFAMILY PROTEIN"/>
    <property type="match status" value="1"/>
</dbReference>
<dbReference type="Pfam" id="PF22486">
    <property type="entry name" value="MATH_2"/>
    <property type="match status" value="1"/>
</dbReference>
<dbReference type="PANTHER" id="PTHR46236:SF12">
    <property type="entry name" value="MATH DOMAIN-CONTAINING PROTEIN"/>
    <property type="match status" value="1"/>
</dbReference>
<dbReference type="GeneID" id="104764598"/>
<organism evidence="3 4">
    <name type="scientific">Camelina sativa</name>
    <name type="common">False flax</name>
    <name type="synonym">Myagrum sativum</name>
    <dbReference type="NCBI Taxonomy" id="90675"/>
    <lineage>
        <taxon>Eukaryota</taxon>
        <taxon>Viridiplantae</taxon>
        <taxon>Streptophyta</taxon>
        <taxon>Embryophyta</taxon>
        <taxon>Tracheophyta</taxon>
        <taxon>Spermatophyta</taxon>
        <taxon>Magnoliopsida</taxon>
        <taxon>eudicotyledons</taxon>
        <taxon>Gunneridae</taxon>
        <taxon>Pentapetalae</taxon>
        <taxon>rosids</taxon>
        <taxon>malvids</taxon>
        <taxon>Brassicales</taxon>
        <taxon>Brassicaceae</taxon>
        <taxon>Camelineae</taxon>
        <taxon>Camelina</taxon>
    </lineage>
</organism>
<keyword evidence="1" id="KW-0175">Coiled coil</keyword>
<dbReference type="SUPFAM" id="SSF49599">
    <property type="entry name" value="TRAF domain-like"/>
    <property type="match status" value="1"/>
</dbReference>
<proteinExistence type="predicted"/>
<dbReference type="SMART" id="SM00061">
    <property type="entry name" value="MATH"/>
    <property type="match status" value="1"/>
</dbReference>
<dbReference type="RefSeq" id="XP_010486459.1">
    <property type="nucleotide sequence ID" value="XM_010488157.2"/>
</dbReference>
<sequence>MVEDQKETTSFTFEIDNFWEKEADVIRSPIFSSGGGCEWYVDVYPKGYGAVKDHLSVHFGVATPESLRLGWKRRANTSLVLLNQSGKELYRSPKYCYFFCAQLLKWGYSRVSTHKKLKEEGLLENNNKLIVQVEIKVVEEGDITGNEMLDVRGFQVLYSQVTSATHLLQDHPDIAVNFIPKIPLVKTAYMSALLGLVETLNKPPESFTETELNKAKRELNELTRAGFKLDWLGTKLDELSFDDKDQKANADDGDSLVEELFKVVVHSWNDWKVRVGFSHLLHSEKID</sequence>
<dbReference type="InterPro" id="IPR008974">
    <property type="entry name" value="TRAF-like"/>
</dbReference>
<keyword evidence="3" id="KW-1185">Reference proteome</keyword>
<accession>A0ABM0XIF9</accession>
<gene>
    <name evidence="4" type="primary">LOC104764598</name>
</gene>
<evidence type="ECO:0000259" key="2">
    <source>
        <dbReference type="PROSITE" id="PS50144"/>
    </source>
</evidence>
<dbReference type="Gene3D" id="2.60.210.10">
    <property type="entry name" value="Apoptosis, Tumor Necrosis Factor Receptor Associated Protein 2, Chain A"/>
    <property type="match status" value="1"/>
</dbReference>
<dbReference type="PROSITE" id="PS50144">
    <property type="entry name" value="MATH"/>
    <property type="match status" value="1"/>
</dbReference>
<evidence type="ECO:0000256" key="1">
    <source>
        <dbReference type="ARBA" id="ARBA00023054"/>
    </source>
</evidence>
<dbReference type="InterPro" id="IPR002083">
    <property type="entry name" value="MATH/TRAF_dom"/>
</dbReference>
<feature type="domain" description="MATH" evidence="2">
    <location>
        <begin position="8"/>
        <end position="135"/>
    </location>
</feature>